<keyword evidence="5" id="KW-0378">Hydrolase</keyword>
<evidence type="ECO:0000259" key="12">
    <source>
        <dbReference type="PROSITE" id="PS51721"/>
    </source>
</evidence>
<dbReference type="GO" id="GO:0005739">
    <property type="term" value="C:mitochondrion"/>
    <property type="evidence" value="ECO:0007669"/>
    <property type="project" value="UniProtKB-SubCell"/>
</dbReference>
<dbReference type="InterPro" id="IPR006073">
    <property type="entry name" value="GTP-bd"/>
</dbReference>
<dbReference type="InterPro" id="IPR003656">
    <property type="entry name" value="Znf_BED"/>
</dbReference>
<comment type="caution">
    <text evidence="13">The sequence shown here is derived from an EMBL/GenBank/DDBJ whole genome shotgun (WGS) entry which is preliminary data.</text>
</comment>
<keyword evidence="9" id="KW-0342">GTP-binding</keyword>
<evidence type="ECO:0000313" key="13">
    <source>
        <dbReference type="EMBL" id="KAF3972796.1"/>
    </source>
</evidence>
<evidence type="ECO:0000259" key="11">
    <source>
        <dbReference type="PROSITE" id="PS50808"/>
    </source>
</evidence>
<name>A0A8J4RZB7_9ROSI</name>
<dbReference type="EMBL" id="JRKL02000303">
    <property type="protein sequence ID" value="KAF3972796.1"/>
    <property type="molecule type" value="Genomic_DNA"/>
</dbReference>
<dbReference type="InterPro" id="IPR027417">
    <property type="entry name" value="P-loop_NTPase"/>
</dbReference>
<dbReference type="PANTHER" id="PTHR45782:SF1">
    <property type="entry name" value="DAR GTPASE 2, MITOCHONDRIAL"/>
    <property type="match status" value="1"/>
</dbReference>
<keyword evidence="3" id="KW-0547">Nucleotide-binding</keyword>
<keyword evidence="6" id="KW-0862">Zinc</keyword>
<comment type="subcellular location">
    <subcellularLocation>
        <location evidence="1">Mitochondrion</location>
    </subcellularLocation>
</comment>
<evidence type="ECO:0000256" key="8">
    <source>
        <dbReference type="ARBA" id="ARBA00023128"/>
    </source>
</evidence>
<dbReference type="GO" id="GO:0032543">
    <property type="term" value="P:mitochondrial translation"/>
    <property type="evidence" value="ECO:0007669"/>
    <property type="project" value="TreeGrafter"/>
</dbReference>
<feature type="domain" description="BED-type" evidence="11">
    <location>
        <begin position="469"/>
        <end position="518"/>
    </location>
</feature>
<evidence type="ECO:0008006" key="15">
    <source>
        <dbReference type="Google" id="ProtNLM"/>
    </source>
</evidence>
<dbReference type="GO" id="GO:0008270">
    <property type="term" value="F:zinc ion binding"/>
    <property type="evidence" value="ECO:0007669"/>
    <property type="project" value="UniProtKB-KW"/>
</dbReference>
<reference evidence="13" key="1">
    <citation type="submission" date="2020-03" db="EMBL/GenBank/DDBJ databases">
        <title>Castanea mollissima Vanexum genome sequencing.</title>
        <authorList>
            <person name="Staton M."/>
        </authorList>
    </citation>
    <scope>NUCLEOTIDE SEQUENCE</scope>
    <source>
        <tissue evidence="13">Leaf</tissue>
    </source>
</reference>
<keyword evidence="4 10" id="KW-0863">Zinc-finger</keyword>
<keyword evidence="8" id="KW-0496">Mitochondrion</keyword>
<evidence type="ECO:0000256" key="10">
    <source>
        <dbReference type="PROSITE-ProRule" id="PRU00027"/>
    </source>
</evidence>
<keyword evidence="2" id="KW-0479">Metal-binding</keyword>
<dbReference type="PROSITE" id="PS51721">
    <property type="entry name" value="G_CP"/>
    <property type="match status" value="1"/>
</dbReference>
<dbReference type="OrthoDB" id="269151at2759"/>
<proteinExistence type="predicted"/>
<dbReference type="InterPro" id="IPR030378">
    <property type="entry name" value="G_CP_dom"/>
</dbReference>
<dbReference type="AlphaFoldDB" id="A0A8J4RZB7"/>
<keyword evidence="7" id="KW-0809">Transit peptide</keyword>
<sequence length="518" mass="57961">MAATAKLARQIGALATKSGGGWYGPHMAAASRAIAERLPLVDLVLEIRDARIPLSSEYEQLRNYPSSSRRIIVMNKMDLANRSQIKEWKRYFEQQKCISYGVNSHNKENIKELLNFLLARVRELKRTNDFNYTAVIMLIGIPNVGKSALANSLHQIGRISAAEKGKLKHAIVSPNPGETKDISSFKIGSHPNVYVLDTPGVLPPKILNTEVYSKLALTGSIRDCLVGERGIAQYFLALLNSSDEYKKWAKLSMNVNDRTFLDLEAEGLSSCELDKKQKRQYPTDHTQDFIVHDVRRTLFETISFFDGNVQVGEDLSRLIETQFTSLREAFQVPVELGEEAQNKVAAKFLMMKDRSFDELLDKKMNVQHTEEGFHGTLLAANISSQHLHCHLPLSSCLLARLASIADASSRQTTQRQRLRKFSLSILHREMDVDVPPGLDASGDPNPPEPVAFIELGASLPPLPPKQGGKDPCIIWQHFIMLAGCDPKKPKSECKYCKNQYNCHGRTNGTSRMLPHEGV</sequence>
<evidence type="ECO:0000256" key="4">
    <source>
        <dbReference type="ARBA" id="ARBA00022771"/>
    </source>
</evidence>
<dbReference type="GO" id="GO:0003924">
    <property type="term" value="F:GTPase activity"/>
    <property type="evidence" value="ECO:0007669"/>
    <property type="project" value="TreeGrafter"/>
</dbReference>
<evidence type="ECO:0000256" key="7">
    <source>
        <dbReference type="ARBA" id="ARBA00022946"/>
    </source>
</evidence>
<dbReference type="PANTHER" id="PTHR45782">
    <property type="entry name" value="MITOCHONDRIAL RIBOSOME-ASSOCIATED GTPASE 1"/>
    <property type="match status" value="1"/>
</dbReference>
<dbReference type="SUPFAM" id="SSF52540">
    <property type="entry name" value="P-loop containing nucleoside triphosphate hydrolases"/>
    <property type="match status" value="1"/>
</dbReference>
<evidence type="ECO:0000256" key="1">
    <source>
        <dbReference type="ARBA" id="ARBA00004173"/>
    </source>
</evidence>
<dbReference type="Pfam" id="PF01926">
    <property type="entry name" value="MMR_HSR1"/>
    <property type="match status" value="1"/>
</dbReference>
<evidence type="ECO:0000256" key="6">
    <source>
        <dbReference type="ARBA" id="ARBA00022833"/>
    </source>
</evidence>
<evidence type="ECO:0000256" key="2">
    <source>
        <dbReference type="ARBA" id="ARBA00022723"/>
    </source>
</evidence>
<dbReference type="Gene3D" id="3.40.50.300">
    <property type="entry name" value="P-loop containing nucleotide triphosphate hydrolases"/>
    <property type="match status" value="1"/>
</dbReference>
<evidence type="ECO:0000256" key="5">
    <source>
        <dbReference type="ARBA" id="ARBA00022801"/>
    </source>
</evidence>
<dbReference type="Proteomes" id="UP000737018">
    <property type="component" value="Unassembled WGS sequence"/>
</dbReference>
<dbReference type="GO" id="GO:0003677">
    <property type="term" value="F:DNA binding"/>
    <property type="evidence" value="ECO:0007669"/>
    <property type="project" value="InterPro"/>
</dbReference>
<accession>A0A8J4RZB7</accession>
<protein>
    <recommendedName>
        <fullName evidence="15">CP-type G domain-containing protein</fullName>
    </recommendedName>
</protein>
<feature type="domain" description="CP-type G" evidence="12">
    <location>
        <begin position="27"/>
        <end position="204"/>
    </location>
</feature>
<dbReference type="GO" id="GO:0005525">
    <property type="term" value="F:GTP binding"/>
    <property type="evidence" value="ECO:0007669"/>
    <property type="project" value="UniProtKB-KW"/>
</dbReference>
<evidence type="ECO:0000313" key="14">
    <source>
        <dbReference type="Proteomes" id="UP000737018"/>
    </source>
</evidence>
<dbReference type="FunFam" id="3.40.50.300:FF:001008">
    <property type="entry name" value="Mitochondrial GTPase 1"/>
    <property type="match status" value="1"/>
</dbReference>
<dbReference type="PROSITE" id="PS50808">
    <property type="entry name" value="ZF_BED"/>
    <property type="match status" value="1"/>
</dbReference>
<keyword evidence="14" id="KW-1185">Reference proteome</keyword>
<gene>
    <name evidence="13" type="ORF">CMV_003727</name>
</gene>
<dbReference type="CDD" id="cd01856">
    <property type="entry name" value="YlqF"/>
    <property type="match status" value="1"/>
</dbReference>
<organism evidence="13 14">
    <name type="scientific">Castanea mollissima</name>
    <name type="common">Chinese chestnut</name>
    <dbReference type="NCBI Taxonomy" id="60419"/>
    <lineage>
        <taxon>Eukaryota</taxon>
        <taxon>Viridiplantae</taxon>
        <taxon>Streptophyta</taxon>
        <taxon>Embryophyta</taxon>
        <taxon>Tracheophyta</taxon>
        <taxon>Spermatophyta</taxon>
        <taxon>Magnoliopsida</taxon>
        <taxon>eudicotyledons</taxon>
        <taxon>Gunneridae</taxon>
        <taxon>Pentapetalae</taxon>
        <taxon>rosids</taxon>
        <taxon>fabids</taxon>
        <taxon>Fagales</taxon>
        <taxon>Fagaceae</taxon>
        <taxon>Castanea</taxon>
    </lineage>
</organism>
<evidence type="ECO:0000256" key="3">
    <source>
        <dbReference type="ARBA" id="ARBA00022741"/>
    </source>
</evidence>
<evidence type="ECO:0000256" key="9">
    <source>
        <dbReference type="ARBA" id="ARBA00023134"/>
    </source>
</evidence>